<dbReference type="PANTHER" id="PTHR46797:SF1">
    <property type="entry name" value="METHYLPHOSPHONATE SYNTHASE"/>
    <property type="match status" value="1"/>
</dbReference>
<gene>
    <name evidence="3" type="ORF">NIG5292_00793</name>
</gene>
<accession>A0A0U1NJ36</accession>
<evidence type="ECO:0000256" key="1">
    <source>
        <dbReference type="ARBA" id="ARBA00023125"/>
    </source>
</evidence>
<dbReference type="RefSeq" id="WP_233488163.1">
    <property type="nucleotide sequence ID" value="NZ_CVPC01000004.1"/>
</dbReference>
<dbReference type="GO" id="GO:0003677">
    <property type="term" value="F:DNA binding"/>
    <property type="evidence" value="ECO:0007669"/>
    <property type="project" value="UniProtKB-KW"/>
</dbReference>
<keyword evidence="1" id="KW-0238">DNA-binding</keyword>
<dbReference type="GO" id="GO:0005829">
    <property type="term" value="C:cytosol"/>
    <property type="evidence" value="ECO:0007669"/>
    <property type="project" value="TreeGrafter"/>
</dbReference>
<organism evidence="3 4">
    <name type="scientific">Nereida ignava</name>
    <dbReference type="NCBI Taxonomy" id="282199"/>
    <lineage>
        <taxon>Bacteria</taxon>
        <taxon>Pseudomonadati</taxon>
        <taxon>Pseudomonadota</taxon>
        <taxon>Alphaproteobacteria</taxon>
        <taxon>Rhodobacterales</taxon>
        <taxon>Roseobacteraceae</taxon>
        <taxon>Nereida</taxon>
    </lineage>
</organism>
<evidence type="ECO:0000259" key="2">
    <source>
        <dbReference type="PROSITE" id="PS50943"/>
    </source>
</evidence>
<dbReference type="InterPro" id="IPR010982">
    <property type="entry name" value="Lambda_DNA-bd_dom_sf"/>
</dbReference>
<dbReference type="Pfam" id="PF01381">
    <property type="entry name" value="HTH_3"/>
    <property type="match status" value="1"/>
</dbReference>
<evidence type="ECO:0000313" key="3">
    <source>
        <dbReference type="EMBL" id="CRK74756.1"/>
    </source>
</evidence>
<evidence type="ECO:0000313" key="4">
    <source>
        <dbReference type="Proteomes" id="UP000048949"/>
    </source>
</evidence>
<proteinExistence type="predicted"/>
<dbReference type="InterPro" id="IPR001387">
    <property type="entry name" value="Cro/C1-type_HTH"/>
</dbReference>
<feature type="domain" description="HTH cro/C1-type" evidence="2">
    <location>
        <begin position="31"/>
        <end position="85"/>
    </location>
</feature>
<dbReference type="AlphaFoldDB" id="A0A0U1NJ36"/>
<dbReference type="SMART" id="SM00530">
    <property type="entry name" value="HTH_XRE"/>
    <property type="match status" value="1"/>
</dbReference>
<dbReference type="Proteomes" id="UP000048949">
    <property type="component" value="Unassembled WGS sequence"/>
</dbReference>
<dbReference type="GO" id="GO:0003700">
    <property type="term" value="F:DNA-binding transcription factor activity"/>
    <property type="evidence" value="ECO:0007669"/>
    <property type="project" value="TreeGrafter"/>
</dbReference>
<sequence length="92" mass="10191">MLNAHYIAWLNRVPHGRYLVMNLQERVGQNIQDARRAKGLSQEALLFAAGLSRSYMGKLENGRNAMSISALESIALALGIDPSELVKPRART</sequence>
<dbReference type="PANTHER" id="PTHR46797">
    <property type="entry name" value="HTH-TYPE TRANSCRIPTIONAL REGULATOR"/>
    <property type="match status" value="1"/>
</dbReference>
<dbReference type="CDD" id="cd00093">
    <property type="entry name" value="HTH_XRE"/>
    <property type="match status" value="1"/>
</dbReference>
<dbReference type="PROSITE" id="PS50943">
    <property type="entry name" value="HTH_CROC1"/>
    <property type="match status" value="1"/>
</dbReference>
<dbReference type="EMBL" id="CVQV01000004">
    <property type="protein sequence ID" value="CRK74756.1"/>
    <property type="molecule type" value="Genomic_DNA"/>
</dbReference>
<dbReference type="InterPro" id="IPR050807">
    <property type="entry name" value="TransReg_Diox_bact_type"/>
</dbReference>
<dbReference type="STRING" id="282199.GCA_001049735_00793"/>
<dbReference type="Gene3D" id="1.10.260.40">
    <property type="entry name" value="lambda repressor-like DNA-binding domains"/>
    <property type="match status" value="1"/>
</dbReference>
<protein>
    <submittedName>
        <fullName evidence="3">Anaerobic benzoate catabolism transcriptional regulator</fullName>
    </submittedName>
</protein>
<name>A0A0U1NJ36_9RHOB</name>
<reference evidence="3 4" key="1">
    <citation type="submission" date="2015-04" db="EMBL/GenBank/DDBJ databases">
        <authorList>
            <person name="Syromyatnikov M.Y."/>
            <person name="Popov V.N."/>
        </authorList>
    </citation>
    <scope>NUCLEOTIDE SEQUENCE [LARGE SCALE GENOMIC DNA]</scope>
    <source>
        <strain evidence="3 4">CECT 5292</strain>
    </source>
</reference>
<keyword evidence="4" id="KW-1185">Reference proteome</keyword>
<dbReference type="SUPFAM" id="SSF47413">
    <property type="entry name" value="lambda repressor-like DNA-binding domains"/>
    <property type="match status" value="1"/>
</dbReference>